<protein>
    <recommendedName>
        <fullName evidence="4">Regulatory P domain-containing protein</fullName>
    </recommendedName>
</protein>
<evidence type="ECO:0008006" key="4">
    <source>
        <dbReference type="Google" id="ProtNLM"/>
    </source>
</evidence>
<evidence type="ECO:0000313" key="2">
    <source>
        <dbReference type="EMBL" id="PGH00197.1"/>
    </source>
</evidence>
<feature type="signal peptide" evidence="1">
    <location>
        <begin position="1"/>
        <end position="18"/>
    </location>
</feature>
<dbReference type="AlphaFoldDB" id="A0A2B7WUH1"/>
<dbReference type="GO" id="GO:0005576">
    <property type="term" value="C:extracellular region"/>
    <property type="evidence" value="ECO:0007669"/>
    <property type="project" value="TreeGrafter"/>
</dbReference>
<evidence type="ECO:0000256" key="1">
    <source>
        <dbReference type="SAM" id="SignalP"/>
    </source>
</evidence>
<dbReference type="NCBIfam" id="TIGR04312">
    <property type="entry name" value="choice_anch_B"/>
    <property type="match status" value="1"/>
</dbReference>
<dbReference type="Proteomes" id="UP000224634">
    <property type="component" value="Unassembled WGS sequence"/>
</dbReference>
<dbReference type="InterPro" id="IPR027589">
    <property type="entry name" value="Choice_anch_B"/>
</dbReference>
<proteinExistence type="predicted"/>
<sequence length="492" mass="54233">MKTFTGLLLVSALAFASARLVDLPEPELRTSELYSSGAVHEKIKAAKLATWERKRASGDLDSSRYPALRAPVACNSDGLAIVEEGNANQTFKCNNIDLLDFKSHADLGSVTGRGSSSWGWTSADGREFAAIGQADGTAFAEILPSGELIYLGRLPQQSEPSPWREIRTYKNYVIIGSEAEYHGVQIFDLEKLLKIDAAKPVTFSTTKDLTSLFNDLPIGRTHNIVVHEELDYAVAVGAQPRDSECLAGLIFIDLKDPSNPTSPGCNGSDGYVHDAQCIIYHGPDERYEGRDICYGYNEDTLTIYDVTNKTASSIISRTSYVGASYTHQGWVLDPEWQQYLLLDDELDEDEAAGPAKDGFPVTYIFDITDLENPKQSGFYKSKSYSIDHNQYIYDGLSYQSNYGAGIRVLDVSSIPDDPTGGGIEEIAYFDIYPEDDHLPNGGIIDFVGTWSHYANYPSGNILVNTIERGAFVVKLSQFDGRGRGKNWRKPQS</sequence>
<evidence type="ECO:0000313" key="3">
    <source>
        <dbReference type="Proteomes" id="UP000224634"/>
    </source>
</evidence>
<accession>A0A2B7WUH1</accession>
<keyword evidence="3" id="KW-1185">Reference proteome</keyword>
<reference evidence="2 3" key="1">
    <citation type="submission" date="2017-10" db="EMBL/GenBank/DDBJ databases">
        <title>Comparative genomics in systemic dimorphic fungi from Ajellomycetaceae.</title>
        <authorList>
            <person name="Munoz J.F."/>
            <person name="Mcewen J.G."/>
            <person name="Clay O.K."/>
            <person name="Cuomo C.A."/>
        </authorList>
    </citation>
    <scope>NUCLEOTIDE SEQUENCE [LARGE SCALE GENOMIC DNA]</scope>
    <source>
        <strain evidence="2 3">UAMH7299</strain>
    </source>
</reference>
<dbReference type="OrthoDB" id="2099887at2759"/>
<dbReference type="PANTHER" id="PTHR38787">
    <property type="entry name" value="REGULATORY P DOMAIN-CONTAINING PROTEIN"/>
    <property type="match status" value="1"/>
</dbReference>
<keyword evidence="1" id="KW-0732">Signal</keyword>
<feature type="chain" id="PRO_5012383178" description="Regulatory P domain-containing protein" evidence="1">
    <location>
        <begin position="19"/>
        <end position="492"/>
    </location>
</feature>
<dbReference type="PANTHER" id="PTHR38787:SF3">
    <property type="entry name" value="REGULATORY P DOMAIN-CONTAINING PROTEIN"/>
    <property type="match status" value="1"/>
</dbReference>
<dbReference type="STRING" id="1447883.A0A2B7WUH1"/>
<organism evidence="2 3">
    <name type="scientific">Polytolypa hystricis (strain UAMH7299)</name>
    <dbReference type="NCBI Taxonomy" id="1447883"/>
    <lineage>
        <taxon>Eukaryota</taxon>
        <taxon>Fungi</taxon>
        <taxon>Dikarya</taxon>
        <taxon>Ascomycota</taxon>
        <taxon>Pezizomycotina</taxon>
        <taxon>Eurotiomycetes</taxon>
        <taxon>Eurotiomycetidae</taxon>
        <taxon>Onygenales</taxon>
        <taxon>Onygenales incertae sedis</taxon>
        <taxon>Polytolypa</taxon>
    </lineage>
</organism>
<name>A0A2B7WUH1_POLH7</name>
<dbReference type="EMBL" id="PDNA01000257">
    <property type="protein sequence ID" value="PGH00197.1"/>
    <property type="molecule type" value="Genomic_DNA"/>
</dbReference>
<gene>
    <name evidence="2" type="ORF">AJ80_09205</name>
</gene>
<comment type="caution">
    <text evidence="2">The sequence shown here is derived from an EMBL/GenBank/DDBJ whole genome shotgun (WGS) entry which is preliminary data.</text>
</comment>